<protein>
    <recommendedName>
        <fullName evidence="3">Type 4 secretion system PilS N-terminal domain-containing protein</fullName>
    </recommendedName>
</protein>
<organism evidence="1 2">
    <name type="scientific">Stenotrophomonas oahuensis</name>
    <dbReference type="NCBI Taxonomy" id="3003271"/>
    <lineage>
        <taxon>Bacteria</taxon>
        <taxon>Pseudomonadati</taxon>
        <taxon>Pseudomonadota</taxon>
        <taxon>Gammaproteobacteria</taxon>
        <taxon>Lysobacterales</taxon>
        <taxon>Lysobacteraceae</taxon>
        <taxon>Stenotrophomonas</taxon>
    </lineage>
</organism>
<keyword evidence="1" id="KW-0614">Plasmid</keyword>
<dbReference type="RefSeq" id="WP_311193875.1">
    <property type="nucleotide sequence ID" value="NZ_CP115542.1"/>
</dbReference>
<dbReference type="Proteomes" id="UP001302072">
    <property type="component" value="Plasmid pST01"/>
</dbReference>
<accession>A0ABY9YVV1</accession>
<proteinExistence type="predicted"/>
<evidence type="ECO:0008006" key="3">
    <source>
        <dbReference type="Google" id="ProtNLM"/>
    </source>
</evidence>
<reference evidence="1 2" key="1">
    <citation type="submission" date="2022-12" db="EMBL/GenBank/DDBJ databases">
        <title>Two new species, Stenotrophomonas aracearum and Stenotrophomonas oahuensis, isolated from Anthurium (Araceae family) in Hawaii.</title>
        <authorList>
            <person name="Chunag S.C."/>
            <person name="Dobhal S."/>
            <person name="Alvarez A."/>
            <person name="Arif M."/>
        </authorList>
    </citation>
    <scope>NUCLEOTIDE SEQUENCE [LARGE SCALE GENOMIC DNA]</scope>
    <source>
        <strain evidence="1 2">A5586</strain>
        <plasmid evidence="1 2">pST01</plasmid>
    </source>
</reference>
<geneLocation type="plasmid" evidence="1 2">
    <name>pST01</name>
</geneLocation>
<evidence type="ECO:0000313" key="2">
    <source>
        <dbReference type="Proteomes" id="UP001302072"/>
    </source>
</evidence>
<gene>
    <name evidence="1" type="ORF">PDM29_20860</name>
</gene>
<name>A0ABY9YVV1_9GAMM</name>
<evidence type="ECO:0000313" key="1">
    <source>
        <dbReference type="EMBL" id="WNH54798.1"/>
    </source>
</evidence>
<keyword evidence="2" id="KW-1185">Reference proteome</keyword>
<sequence>MNKTLFAAILAAGIFSYSGYLGMTVFMEKAAQQQAETEVVQRWKNSYQALGKSRAAWERRYPSLAKYNDLLALFRGLSLARYGLSADPDQLSVLKVEHVQHNGMNVGLTRVCVGSSGAAANAGLQVTASGYSALLDGVSNLAARKDIEMSAITVSSDASGAPQATIGDFCMLLRNGGQA</sequence>
<dbReference type="EMBL" id="CP115542">
    <property type="protein sequence ID" value="WNH54798.1"/>
    <property type="molecule type" value="Genomic_DNA"/>
</dbReference>